<dbReference type="InterPro" id="IPR023393">
    <property type="entry name" value="START-like_dom_sf"/>
</dbReference>
<dbReference type="EMBL" id="BMME01000001">
    <property type="protein sequence ID" value="GGK09876.1"/>
    <property type="molecule type" value="Genomic_DNA"/>
</dbReference>
<organism evidence="1 2">
    <name type="scientific">Luteimonas terricola</name>
    <dbReference type="NCBI Taxonomy" id="645597"/>
    <lineage>
        <taxon>Bacteria</taxon>
        <taxon>Pseudomonadati</taxon>
        <taxon>Pseudomonadota</taxon>
        <taxon>Gammaproteobacteria</taxon>
        <taxon>Lysobacterales</taxon>
        <taxon>Lysobacteraceae</taxon>
        <taxon>Luteimonas</taxon>
    </lineage>
</organism>
<name>A0ABQ2EHR9_9GAMM</name>
<dbReference type="RefSeq" id="WP_132986910.1">
    <property type="nucleotide sequence ID" value="NZ_BMME01000001.1"/>
</dbReference>
<proteinExistence type="predicted"/>
<dbReference type="SUPFAM" id="SSF55961">
    <property type="entry name" value="Bet v1-like"/>
    <property type="match status" value="1"/>
</dbReference>
<dbReference type="Gene3D" id="3.30.530.20">
    <property type="match status" value="1"/>
</dbReference>
<accession>A0ABQ2EHR9</accession>
<dbReference type="Pfam" id="PF10604">
    <property type="entry name" value="Polyketide_cyc2"/>
    <property type="match status" value="1"/>
</dbReference>
<dbReference type="Gene3D" id="3.20.80.10">
    <property type="entry name" value="Regulatory factor, effector binding domain"/>
    <property type="match status" value="1"/>
</dbReference>
<protein>
    <submittedName>
        <fullName evidence="1">Polyketide cyclase</fullName>
    </submittedName>
</protein>
<reference evidence="2" key="1">
    <citation type="journal article" date="2019" name="Int. J. Syst. Evol. Microbiol.">
        <title>The Global Catalogue of Microorganisms (GCM) 10K type strain sequencing project: providing services to taxonomists for standard genome sequencing and annotation.</title>
        <authorList>
            <consortium name="The Broad Institute Genomics Platform"/>
            <consortium name="The Broad Institute Genome Sequencing Center for Infectious Disease"/>
            <person name="Wu L."/>
            <person name="Ma J."/>
        </authorList>
    </citation>
    <scope>NUCLEOTIDE SEQUENCE [LARGE SCALE GENOMIC DNA]</scope>
    <source>
        <strain evidence="2">CGMCC 1.8985</strain>
    </source>
</reference>
<sequence length="392" mass="42953">MTRLLELLISLAIVAVLFLLVGVLLPSSRSLTENVETNRRMAIVFDTLNSFKRFDDWHPFALGQVKLNRSGPDDGVGARIDYDSEVSGVGKGSWEIVESDHDSRVVYRIEDNKRGSDKSTSFTLKPTGRGGRNIEITQDYKVDYGWNLLGRYAGLYVSRNVGDTMKLGLGRLSNMLASVPNFDYRVEGSNLTGLEIAEIPAENLLVVNAGAIERNNEVIKKAMKDNVEWIARTMAASDLEPVGPVRIVTTEFARETYTFDVVQAVRRKGTASEADAVADGADAAGEAADEAVEGGQAPVAPTFVVTGSEAIDEASIELLGPVTYVRSEPTRVVRASYKGFMAELDVARNATRAWAMTQGEEAIGRPYEYYLNGVDSAFTADGQFQVFWNLKR</sequence>
<dbReference type="Proteomes" id="UP000599009">
    <property type="component" value="Unassembled WGS sequence"/>
</dbReference>
<dbReference type="InterPro" id="IPR019587">
    <property type="entry name" value="Polyketide_cyclase/dehydratase"/>
</dbReference>
<gene>
    <name evidence="1" type="ORF">GCM10011394_19150</name>
</gene>
<evidence type="ECO:0000313" key="2">
    <source>
        <dbReference type="Proteomes" id="UP000599009"/>
    </source>
</evidence>
<keyword evidence="2" id="KW-1185">Reference proteome</keyword>
<evidence type="ECO:0000313" key="1">
    <source>
        <dbReference type="EMBL" id="GGK09876.1"/>
    </source>
</evidence>
<comment type="caution">
    <text evidence="1">The sequence shown here is derived from an EMBL/GenBank/DDBJ whole genome shotgun (WGS) entry which is preliminary data.</text>
</comment>
<dbReference type="InterPro" id="IPR011256">
    <property type="entry name" value="Reg_factor_effector_dom_sf"/>
</dbReference>